<dbReference type="EMBL" id="WTPW01000016">
    <property type="protein sequence ID" value="KAF0559570.1"/>
    <property type="molecule type" value="Genomic_DNA"/>
</dbReference>
<organism evidence="2 3">
    <name type="scientific">Gigaspora margarita</name>
    <dbReference type="NCBI Taxonomy" id="4874"/>
    <lineage>
        <taxon>Eukaryota</taxon>
        <taxon>Fungi</taxon>
        <taxon>Fungi incertae sedis</taxon>
        <taxon>Mucoromycota</taxon>
        <taxon>Glomeromycotina</taxon>
        <taxon>Glomeromycetes</taxon>
        <taxon>Diversisporales</taxon>
        <taxon>Gigasporaceae</taxon>
        <taxon>Gigaspora</taxon>
    </lineage>
</organism>
<protein>
    <submittedName>
        <fullName evidence="2">Uncharacterized protein</fullName>
    </submittedName>
</protein>
<keyword evidence="3" id="KW-1185">Reference proteome</keyword>
<evidence type="ECO:0000313" key="2">
    <source>
        <dbReference type="EMBL" id="KAF0559570.1"/>
    </source>
</evidence>
<feature type="compositionally biased region" description="Polar residues" evidence="1">
    <location>
        <begin position="1"/>
        <end position="15"/>
    </location>
</feature>
<feature type="region of interest" description="Disordered" evidence="1">
    <location>
        <begin position="1"/>
        <end position="20"/>
    </location>
</feature>
<dbReference type="OrthoDB" id="2437509at2759"/>
<comment type="caution">
    <text evidence="2">The sequence shown here is derived from an EMBL/GenBank/DDBJ whole genome shotgun (WGS) entry which is preliminary data.</text>
</comment>
<gene>
    <name evidence="2" type="ORF">F8M41_005263</name>
</gene>
<name>A0A8H4B4M1_GIGMA</name>
<proteinExistence type="predicted"/>
<reference evidence="2 3" key="1">
    <citation type="journal article" date="2019" name="Environ. Microbiol.">
        <title>At the nexus of three kingdoms: the genome of the mycorrhizal fungus Gigaspora margarita provides insights into plant, endobacterial and fungal interactions.</title>
        <authorList>
            <person name="Venice F."/>
            <person name="Ghignone S."/>
            <person name="Salvioli di Fossalunga A."/>
            <person name="Amselem J."/>
            <person name="Novero M."/>
            <person name="Xianan X."/>
            <person name="Sedzielewska Toro K."/>
            <person name="Morin E."/>
            <person name="Lipzen A."/>
            <person name="Grigoriev I.V."/>
            <person name="Henrissat B."/>
            <person name="Martin F.M."/>
            <person name="Bonfante P."/>
        </authorList>
    </citation>
    <scope>NUCLEOTIDE SEQUENCE [LARGE SCALE GENOMIC DNA]</scope>
    <source>
        <strain evidence="2 3">BEG34</strain>
    </source>
</reference>
<evidence type="ECO:0000313" key="3">
    <source>
        <dbReference type="Proteomes" id="UP000439903"/>
    </source>
</evidence>
<sequence length="98" mass="10850">MQTSPSVQSIELNSQDNDDPIDLNVQTFELSNKDINNPINPDFQTRALLSDLQINTTTQTHPGIYGFGNSQTHHGIYGPRNSHPNAFKKNPMIGSINS</sequence>
<accession>A0A8H4B4M1</accession>
<dbReference type="AlphaFoldDB" id="A0A8H4B4M1"/>
<dbReference type="Proteomes" id="UP000439903">
    <property type="component" value="Unassembled WGS sequence"/>
</dbReference>
<evidence type="ECO:0000256" key="1">
    <source>
        <dbReference type="SAM" id="MobiDB-lite"/>
    </source>
</evidence>